<keyword evidence="1" id="KW-0812">Transmembrane</keyword>
<keyword evidence="1" id="KW-0472">Membrane</keyword>
<dbReference type="EMBL" id="AXCM01006480">
    <property type="status" value="NOT_ANNOTATED_CDS"/>
    <property type="molecule type" value="Genomic_DNA"/>
</dbReference>
<feature type="transmembrane region" description="Helical" evidence="1">
    <location>
        <begin position="158"/>
        <end position="176"/>
    </location>
</feature>
<organism evidence="2 3">
    <name type="scientific">Anopheles culicifacies</name>
    <dbReference type="NCBI Taxonomy" id="139723"/>
    <lineage>
        <taxon>Eukaryota</taxon>
        <taxon>Metazoa</taxon>
        <taxon>Ecdysozoa</taxon>
        <taxon>Arthropoda</taxon>
        <taxon>Hexapoda</taxon>
        <taxon>Insecta</taxon>
        <taxon>Pterygota</taxon>
        <taxon>Neoptera</taxon>
        <taxon>Endopterygota</taxon>
        <taxon>Diptera</taxon>
        <taxon>Nematocera</taxon>
        <taxon>Culicoidea</taxon>
        <taxon>Culicidae</taxon>
        <taxon>Anophelinae</taxon>
        <taxon>Anopheles</taxon>
        <taxon>culicifacies species complex</taxon>
    </lineage>
</organism>
<dbReference type="EnsemblMetazoa" id="ACUA000795-RA">
    <property type="protein sequence ID" value="ACUA000795-PA"/>
    <property type="gene ID" value="ACUA000795"/>
</dbReference>
<keyword evidence="1" id="KW-1133">Transmembrane helix</keyword>
<protein>
    <submittedName>
        <fullName evidence="2">Uncharacterized protein</fullName>
    </submittedName>
</protein>
<dbReference type="VEuPathDB" id="VectorBase:ACUA000795"/>
<sequence>MGGVQLREELHQHIVRVCTLAGIFPLRLDHTVQMADRDEIVLILLERLELGYHIVMEEAGRAEMRHRHPMHVDLKVWMFHLIQQPVLAVDCAVLNVALVVFVILSVMGVLSMLHQPEMSLRVSKISGNVNIIHINHGWFIGTKETAGEEYYHGAPYEIGAVACYTIIYAFIMVKYYEWLLVGRLQLLHVCTCR</sequence>
<evidence type="ECO:0000256" key="1">
    <source>
        <dbReference type="SAM" id="Phobius"/>
    </source>
</evidence>
<dbReference type="AlphaFoldDB" id="A0A182LSE0"/>
<evidence type="ECO:0000313" key="2">
    <source>
        <dbReference type="EnsemblMetazoa" id="ACUA000795-PA"/>
    </source>
</evidence>
<feature type="transmembrane region" description="Helical" evidence="1">
    <location>
        <begin position="87"/>
        <end position="113"/>
    </location>
</feature>
<evidence type="ECO:0000313" key="3">
    <source>
        <dbReference type="Proteomes" id="UP000075883"/>
    </source>
</evidence>
<reference evidence="3" key="1">
    <citation type="submission" date="2013-09" db="EMBL/GenBank/DDBJ databases">
        <title>The Genome Sequence of Anopheles culicifacies species A.</title>
        <authorList>
            <consortium name="The Broad Institute Genomics Platform"/>
            <person name="Neafsey D.E."/>
            <person name="Besansky N."/>
            <person name="Howell P."/>
            <person name="Walton C."/>
            <person name="Young S.K."/>
            <person name="Zeng Q."/>
            <person name="Gargeya S."/>
            <person name="Fitzgerald M."/>
            <person name="Haas B."/>
            <person name="Abouelleil A."/>
            <person name="Allen A.W."/>
            <person name="Alvarado L."/>
            <person name="Arachchi H.M."/>
            <person name="Berlin A.M."/>
            <person name="Chapman S.B."/>
            <person name="Gainer-Dewar J."/>
            <person name="Goldberg J."/>
            <person name="Griggs A."/>
            <person name="Gujja S."/>
            <person name="Hansen M."/>
            <person name="Howarth C."/>
            <person name="Imamovic A."/>
            <person name="Ireland A."/>
            <person name="Larimer J."/>
            <person name="McCowan C."/>
            <person name="Murphy C."/>
            <person name="Pearson M."/>
            <person name="Poon T.W."/>
            <person name="Priest M."/>
            <person name="Roberts A."/>
            <person name="Saif S."/>
            <person name="Shea T."/>
            <person name="Sisk P."/>
            <person name="Sykes S."/>
            <person name="Wortman J."/>
            <person name="Nusbaum C."/>
            <person name="Birren B."/>
        </authorList>
    </citation>
    <scope>NUCLEOTIDE SEQUENCE [LARGE SCALE GENOMIC DNA]</scope>
    <source>
        <strain evidence="3">A-37</strain>
    </source>
</reference>
<accession>A0A182LSE0</accession>
<name>A0A182LSE0_9DIPT</name>
<proteinExistence type="predicted"/>
<dbReference type="Proteomes" id="UP000075883">
    <property type="component" value="Unassembled WGS sequence"/>
</dbReference>
<keyword evidence="3" id="KW-1185">Reference proteome</keyword>
<reference evidence="2" key="2">
    <citation type="submission" date="2020-05" db="UniProtKB">
        <authorList>
            <consortium name="EnsemblMetazoa"/>
        </authorList>
    </citation>
    <scope>IDENTIFICATION</scope>
    <source>
        <strain evidence="2">A-37</strain>
    </source>
</reference>